<dbReference type="InterPro" id="IPR058525">
    <property type="entry name" value="DUF8212"/>
</dbReference>
<gene>
    <name evidence="3" type="ORF">BCR34DRAFT_298455</name>
</gene>
<keyword evidence="4" id="KW-1185">Reference proteome</keyword>
<dbReference type="AlphaFoldDB" id="A0A1Y1ZQM9"/>
<dbReference type="PANTHER" id="PTHR10622">
    <property type="entry name" value="HET DOMAIN-CONTAINING PROTEIN"/>
    <property type="match status" value="1"/>
</dbReference>
<sequence>MRLLLHFRPNVQLPSSPHFFLNPLVQHKPQSFDLLVHTKVLLTLLQKPHAHRTWQRHDPLLMRLLQLDYAGKLSLVEYFGHNIPPYAILSHTWGANNEEVSFRDVTEGAGKNKAGYDKIRLCGTQATLDGMKHFWVDTCCIDKSSSAELSEAINSMYKWYKDSGICYAYLADVYDATKFTESRWFTRGWTLQELIAPKVVVFYDANWERIGTKDTLSVGLSERTGIPHRVLKGINGPSISVAQKLSWASNRETTRVEDMAYCLLGLFSVNMPLLYGEGWRAFNRLQEEILRQEKDHSLLAWRTWTPGSHFSLSDWNITVSQKTQLTKYPLVGILAQSPKDFANSGCIKPFHTPLDSIYEMTNVGLKISMATISFSSDSVNEGENFTFCIGLLRCAFEGHTFRNVGIPLVRTRDGIYHRLELSDPEFSTHELSTIPVPPSLAVRAVSSDIFITSTIAQKAVQGWRDWGWREHTIVLEISPELALTSIAWFDEFETEYNLENGNEMHLSVLPGGFYAGYYHYYHIIGILHSSALNSVLIVLAKLNYLPIRDEKSNANIRMKVLENANPLEWSESQMDSHCRHALDSLNDDSDLGCWSSSKNIGQFSATIEARVVVNQRIYQLHISKWTGGAD</sequence>
<evidence type="ECO:0000313" key="4">
    <source>
        <dbReference type="Proteomes" id="UP000193144"/>
    </source>
</evidence>
<accession>A0A1Y1ZQM9</accession>
<dbReference type="Pfam" id="PF06985">
    <property type="entry name" value="HET"/>
    <property type="match status" value="1"/>
</dbReference>
<dbReference type="PANTHER" id="PTHR10622:SF10">
    <property type="entry name" value="HET DOMAIN-CONTAINING PROTEIN"/>
    <property type="match status" value="1"/>
</dbReference>
<feature type="domain" description="Heterokaryon incompatibility" evidence="1">
    <location>
        <begin position="86"/>
        <end position="172"/>
    </location>
</feature>
<feature type="domain" description="DUF8212" evidence="2">
    <location>
        <begin position="280"/>
        <end position="351"/>
    </location>
</feature>
<dbReference type="OrthoDB" id="674604at2759"/>
<dbReference type="Pfam" id="PF26640">
    <property type="entry name" value="DUF8212"/>
    <property type="match status" value="1"/>
</dbReference>
<reference evidence="3 4" key="1">
    <citation type="submission" date="2016-07" db="EMBL/GenBank/DDBJ databases">
        <title>Pervasive Adenine N6-methylation of Active Genes in Fungi.</title>
        <authorList>
            <consortium name="DOE Joint Genome Institute"/>
            <person name="Mondo S.J."/>
            <person name="Dannebaum R.O."/>
            <person name="Kuo R.C."/>
            <person name="Labutti K."/>
            <person name="Haridas S."/>
            <person name="Kuo A."/>
            <person name="Salamov A."/>
            <person name="Ahrendt S.R."/>
            <person name="Lipzen A."/>
            <person name="Sullivan W."/>
            <person name="Andreopoulos W.B."/>
            <person name="Clum A."/>
            <person name="Lindquist E."/>
            <person name="Daum C."/>
            <person name="Ramamoorthy G.K."/>
            <person name="Gryganskyi A."/>
            <person name="Culley D."/>
            <person name="Magnuson J.K."/>
            <person name="James T.Y."/>
            <person name="O'Malley M.A."/>
            <person name="Stajich J.E."/>
            <person name="Spatafora J.W."/>
            <person name="Visel A."/>
            <person name="Grigoriev I.V."/>
        </authorList>
    </citation>
    <scope>NUCLEOTIDE SEQUENCE [LARGE SCALE GENOMIC DNA]</scope>
    <source>
        <strain evidence="3 4">CBS 115471</strain>
    </source>
</reference>
<comment type="caution">
    <text evidence="3">The sequence shown here is derived from an EMBL/GenBank/DDBJ whole genome shotgun (WGS) entry which is preliminary data.</text>
</comment>
<organism evidence="3 4">
    <name type="scientific">Clohesyomyces aquaticus</name>
    <dbReference type="NCBI Taxonomy" id="1231657"/>
    <lineage>
        <taxon>Eukaryota</taxon>
        <taxon>Fungi</taxon>
        <taxon>Dikarya</taxon>
        <taxon>Ascomycota</taxon>
        <taxon>Pezizomycotina</taxon>
        <taxon>Dothideomycetes</taxon>
        <taxon>Pleosporomycetidae</taxon>
        <taxon>Pleosporales</taxon>
        <taxon>Lindgomycetaceae</taxon>
        <taxon>Clohesyomyces</taxon>
    </lineage>
</organism>
<dbReference type="EMBL" id="MCFA01000050">
    <property type="protein sequence ID" value="ORY12538.1"/>
    <property type="molecule type" value="Genomic_DNA"/>
</dbReference>
<dbReference type="Proteomes" id="UP000193144">
    <property type="component" value="Unassembled WGS sequence"/>
</dbReference>
<evidence type="ECO:0000313" key="3">
    <source>
        <dbReference type="EMBL" id="ORY12538.1"/>
    </source>
</evidence>
<proteinExistence type="predicted"/>
<evidence type="ECO:0000259" key="2">
    <source>
        <dbReference type="Pfam" id="PF26640"/>
    </source>
</evidence>
<name>A0A1Y1ZQM9_9PLEO</name>
<evidence type="ECO:0000259" key="1">
    <source>
        <dbReference type="Pfam" id="PF06985"/>
    </source>
</evidence>
<protein>
    <submittedName>
        <fullName evidence="3">Heterokaryon incompatibility protein-domain-containing protein</fullName>
    </submittedName>
</protein>
<dbReference type="InterPro" id="IPR010730">
    <property type="entry name" value="HET"/>
</dbReference>